<organism evidence="3 4">
    <name type="scientific">Oidiodendron maius (strain Zn)</name>
    <dbReference type="NCBI Taxonomy" id="913774"/>
    <lineage>
        <taxon>Eukaryota</taxon>
        <taxon>Fungi</taxon>
        <taxon>Dikarya</taxon>
        <taxon>Ascomycota</taxon>
        <taxon>Pezizomycotina</taxon>
        <taxon>Leotiomycetes</taxon>
        <taxon>Leotiomycetes incertae sedis</taxon>
        <taxon>Myxotrichaceae</taxon>
        <taxon>Oidiodendron</taxon>
    </lineage>
</organism>
<reference evidence="4" key="2">
    <citation type="submission" date="2015-01" db="EMBL/GenBank/DDBJ databases">
        <title>Evolutionary Origins and Diversification of the Mycorrhizal Mutualists.</title>
        <authorList>
            <consortium name="DOE Joint Genome Institute"/>
            <consortium name="Mycorrhizal Genomics Consortium"/>
            <person name="Kohler A."/>
            <person name="Kuo A."/>
            <person name="Nagy L.G."/>
            <person name="Floudas D."/>
            <person name="Copeland A."/>
            <person name="Barry K.W."/>
            <person name="Cichocki N."/>
            <person name="Veneault-Fourrey C."/>
            <person name="LaButti K."/>
            <person name="Lindquist E.A."/>
            <person name="Lipzen A."/>
            <person name="Lundell T."/>
            <person name="Morin E."/>
            <person name="Murat C."/>
            <person name="Riley R."/>
            <person name="Ohm R."/>
            <person name="Sun H."/>
            <person name="Tunlid A."/>
            <person name="Henrissat B."/>
            <person name="Grigoriev I.V."/>
            <person name="Hibbett D.S."/>
            <person name="Martin F."/>
        </authorList>
    </citation>
    <scope>NUCLEOTIDE SEQUENCE [LARGE SCALE GENOMIC DNA]</scope>
    <source>
        <strain evidence="4">Zn</strain>
    </source>
</reference>
<dbReference type="OrthoDB" id="2157530at2759"/>
<evidence type="ECO:0000259" key="2">
    <source>
        <dbReference type="Pfam" id="PF06985"/>
    </source>
</evidence>
<dbReference type="InParanoid" id="A0A0C3GWY9"/>
<dbReference type="Proteomes" id="UP000054321">
    <property type="component" value="Unassembled WGS sequence"/>
</dbReference>
<feature type="compositionally biased region" description="Low complexity" evidence="1">
    <location>
        <begin position="27"/>
        <end position="46"/>
    </location>
</feature>
<dbReference type="PANTHER" id="PTHR24148">
    <property type="entry name" value="ANKYRIN REPEAT DOMAIN-CONTAINING PROTEIN 39 HOMOLOG-RELATED"/>
    <property type="match status" value="1"/>
</dbReference>
<accession>A0A0C3GWY9</accession>
<evidence type="ECO:0000256" key="1">
    <source>
        <dbReference type="SAM" id="MobiDB-lite"/>
    </source>
</evidence>
<dbReference type="InterPro" id="IPR010730">
    <property type="entry name" value="HET"/>
</dbReference>
<dbReference type="EMBL" id="KN832889">
    <property type="protein sequence ID" value="KIM94806.1"/>
    <property type="molecule type" value="Genomic_DNA"/>
</dbReference>
<keyword evidence="4" id="KW-1185">Reference proteome</keyword>
<sequence>MAYPFSAPKSPRGQPSALVKFLAPIEDSGSSDSIDSIDSSDPSDSSDVSERGYCDVQIKQQTYLYCPLVPGRKDFRVVVLHPASDFSADIQCSLKHVSFEDATPYETLSYVWGNVQHCASISLDGKSLPITRNLDKALRHLRRVTGTRTLWVDAICIDQRNIMERNQQVVLMKRIYSTCISDLLWLGKATKNLTRALEVIAQLQRSDTETISKGKPAIDVLRRKDRAALHNLLVRHPIWHRIWIMQEIACAPKVILVLGLATLDWAILARLLDNENLPDAYHGPFRHARRNEYFATATFKVVQTIEHQREAIRRIGTPRHESRLIDVLARFRNANATDPRDKIYGLLGLASDGLEVHVDYSQSVQDVYVNFFHTFVNRTKDLDLICQNPWGVPNAEARSQGLPSWCPDFSKGGEETLLFAQRSIFNAGNKSCKVPCTIANGTHLKLDGISLGYILTTRKHGKEVETSSLDAPLPFSLHFPGYMCFALNSYPEELLDEDSGGKPAIYAATGEPLFDAYWRTLIADCYVYPTQRLTSALLASHRAIFNIWRKAKHDHDSGSVQEIQDREMDARIADSVPEVGKIEALKKMSYKWRFTVTDTGFYSLVPKQARAGDEVLVLHGGKVPMVLRPVRDISGDGEACYEVIGGAYVHGFMDGQAAQWAERGELEEGIFTLI</sequence>
<feature type="region of interest" description="Disordered" evidence="1">
    <location>
        <begin position="27"/>
        <end position="50"/>
    </location>
</feature>
<evidence type="ECO:0000313" key="3">
    <source>
        <dbReference type="EMBL" id="KIM94806.1"/>
    </source>
</evidence>
<dbReference type="Pfam" id="PF26639">
    <property type="entry name" value="Het-6_barrel"/>
    <property type="match status" value="1"/>
</dbReference>
<dbReference type="HOGENOM" id="CLU_004184_7_2_1"/>
<reference evidence="3 4" key="1">
    <citation type="submission" date="2014-04" db="EMBL/GenBank/DDBJ databases">
        <authorList>
            <consortium name="DOE Joint Genome Institute"/>
            <person name="Kuo A."/>
            <person name="Martino E."/>
            <person name="Perotto S."/>
            <person name="Kohler A."/>
            <person name="Nagy L.G."/>
            <person name="Floudas D."/>
            <person name="Copeland A."/>
            <person name="Barry K.W."/>
            <person name="Cichocki N."/>
            <person name="Veneault-Fourrey C."/>
            <person name="LaButti K."/>
            <person name="Lindquist E.A."/>
            <person name="Lipzen A."/>
            <person name="Lundell T."/>
            <person name="Morin E."/>
            <person name="Murat C."/>
            <person name="Sun H."/>
            <person name="Tunlid A."/>
            <person name="Henrissat B."/>
            <person name="Grigoriev I.V."/>
            <person name="Hibbett D.S."/>
            <person name="Martin F."/>
            <person name="Nordberg H.P."/>
            <person name="Cantor M.N."/>
            <person name="Hua S.X."/>
        </authorList>
    </citation>
    <scope>NUCLEOTIDE SEQUENCE [LARGE SCALE GENOMIC DNA]</scope>
    <source>
        <strain evidence="3 4">Zn</strain>
    </source>
</reference>
<protein>
    <recommendedName>
        <fullName evidence="2">Heterokaryon incompatibility domain-containing protein</fullName>
    </recommendedName>
</protein>
<dbReference type="AlphaFoldDB" id="A0A0C3GWY9"/>
<dbReference type="PANTHER" id="PTHR24148:SF77">
    <property type="entry name" value="HETEROKARYON INCOMPATIBILITY DOMAIN-CONTAINING PROTEIN"/>
    <property type="match status" value="1"/>
</dbReference>
<name>A0A0C3GWY9_OIDMZ</name>
<dbReference type="InterPro" id="IPR052895">
    <property type="entry name" value="HetReg/Transcr_Mod"/>
</dbReference>
<dbReference type="Pfam" id="PF06985">
    <property type="entry name" value="HET"/>
    <property type="match status" value="1"/>
</dbReference>
<proteinExistence type="predicted"/>
<feature type="domain" description="Heterokaryon incompatibility" evidence="2">
    <location>
        <begin position="105"/>
        <end position="247"/>
    </location>
</feature>
<evidence type="ECO:0000313" key="4">
    <source>
        <dbReference type="Proteomes" id="UP000054321"/>
    </source>
</evidence>
<gene>
    <name evidence="3" type="ORF">OIDMADRAFT_135714</name>
</gene>